<gene>
    <name evidence="1" type="ORF">PP2015_1677</name>
</gene>
<dbReference type="Proteomes" id="UP000061457">
    <property type="component" value="Chromosome I"/>
</dbReference>
<dbReference type="EMBL" id="CP013187">
    <property type="protein sequence ID" value="ALO42179.1"/>
    <property type="molecule type" value="Genomic_DNA"/>
</dbReference>
<dbReference type="AlphaFoldDB" id="A0A0S2K2B5"/>
<keyword evidence="2" id="KW-1185">Reference proteome</keyword>
<dbReference type="STRING" id="161398.PP2015_1677"/>
<reference evidence="1 2" key="1">
    <citation type="submission" date="2015-11" db="EMBL/GenBank/DDBJ databases">
        <authorList>
            <person name="Zhang Y."/>
            <person name="Guo Z."/>
        </authorList>
    </citation>
    <scope>NUCLEOTIDE SEQUENCE [LARGE SCALE GENOMIC DNA]</scope>
    <source>
        <strain evidence="1 2">KCTC 12086</strain>
    </source>
</reference>
<proteinExistence type="predicted"/>
<sequence>MEKQQRQDILTLSWSIHDQVEEAIRMHPASRADDNWQEKQRLLMADMALHLLQTALKPGELQKEKLVNNLNAILTLSDDYIDNVDLRKVSDSLYETHK</sequence>
<name>A0A0S2K2B5_9GAMM</name>
<dbReference type="OrthoDB" id="8756810at2"/>
<evidence type="ECO:0000313" key="2">
    <source>
        <dbReference type="Proteomes" id="UP000061457"/>
    </source>
</evidence>
<organism evidence="1 2">
    <name type="scientific">Pseudoalteromonas phenolica</name>
    <dbReference type="NCBI Taxonomy" id="161398"/>
    <lineage>
        <taxon>Bacteria</taxon>
        <taxon>Pseudomonadati</taxon>
        <taxon>Pseudomonadota</taxon>
        <taxon>Gammaproteobacteria</taxon>
        <taxon>Alteromonadales</taxon>
        <taxon>Pseudoalteromonadaceae</taxon>
        <taxon>Pseudoalteromonas</taxon>
    </lineage>
</organism>
<protein>
    <submittedName>
        <fullName evidence="1">Uncharacterized protein</fullName>
    </submittedName>
</protein>
<dbReference type="KEGG" id="pphe:PP2015_1677"/>
<accession>A0A0S2K2B5</accession>
<evidence type="ECO:0000313" key="1">
    <source>
        <dbReference type="EMBL" id="ALO42179.1"/>
    </source>
</evidence>
<dbReference type="RefSeq" id="WP_058029855.1">
    <property type="nucleotide sequence ID" value="NZ_CP013187.1"/>
</dbReference>
<dbReference type="PATRIC" id="fig|161398.10.peg.1701"/>